<dbReference type="AlphaFoldDB" id="A0A1I3R995"/>
<evidence type="ECO:0000313" key="2">
    <source>
        <dbReference type="EMBL" id="SFJ43204.1"/>
    </source>
</evidence>
<organism evidence="2 3">
    <name type="scientific">Halobacillus dabanensis</name>
    <dbReference type="NCBI Taxonomy" id="240302"/>
    <lineage>
        <taxon>Bacteria</taxon>
        <taxon>Bacillati</taxon>
        <taxon>Bacillota</taxon>
        <taxon>Bacilli</taxon>
        <taxon>Bacillales</taxon>
        <taxon>Bacillaceae</taxon>
        <taxon>Halobacillus</taxon>
    </lineage>
</organism>
<name>A0A1I3R995_HALDA</name>
<dbReference type="OrthoDB" id="9797274at2"/>
<protein>
    <submittedName>
        <fullName evidence="2">Restriction system protein</fullName>
    </submittedName>
</protein>
<dbReference type="InterPro" id="IPR011856">
    <property type="entry name" value="tRNA_endonuc-like_dom_sf"/>
</dbReference>
<keyword evidence="3" id="KW-1185">Reference proteome</keyword>
<dbReference type="InterPro" id="IPR007560">
    <property type="entry name" value="Restrct_endonuc_IV_Mrr"/>
</dbReference>
<dbReference type="Proteomes" id="UP000183557">
    <property type="component" value="Unassembled WGS sequence"/>
</dbReference>
<dbReference type="GO" id="GO:0003677">
    <property type="term" value="F:DNA binding"/>
    <property type="evidence" value="ECO:0007669"/>
    <property type="project" value="InterPro"/>
</dbReference>
<proteinExistence type="predicted"/>
<dbReference type="GO" id="GO:0015666">
    <property type="term" value="F:restriction endodeoxyribonuclease activity"/>
    <property type="evidence" value="ECO:0007669"/>
    <property type="project" value="TreeGrafter"/>
</dbReference>
<dbReference type="EMBL" id="FOSB01000002">
    <property type="protein sequence ID" value="SFJ43204.1"/>
    <property type="molecule type" value="Genomic_DNA"/>
</dbReference>
<dbReference type="GO" id="GO:0009307">
    <property type="term" value="P:DNA restriction-modification system"/>
    <property type="evidence" value="ECO:0007669"/>
    <property type="project" value="InterPro"/>
</dbReference>
<dbReference type="Gene3D" id="3.40.1350.10">
    <property type="match status" value="1"/>
</dbReference>
<dbReference type="Pfam" id="PF04471">
    <property type="entry name" value="Mrr_cat"/>
    <property type="match status" value="1"/>
</dbReference>
<dbReference type="InterPro" id="IPR052906">
    <property type="entry name" value="Type_IV_Methyl-Rstrct_Enzyme"/>
</dbReference>
<evidence type="ECO:0000313" key="3">
    <source>
        <dbReference type="Proteomes" id="UP000183557"/>
    </source>
</evidence>
<dbReference type="SUPFAM" id="SSF52980">
    <property type="entry name" value="Restriction endonuclease-like"/>
    <property type="match status" value="1"/>
</dbReference>
<reference evidence="3" key="1">
    <citation type="submission" date="2016-10" db="EMBL/GenBank/DDBJ databases">
        <authorList>
            <person name="Varghese N."/>
            <person name="Submissions S."/>
        </authorList>
    </citation>
    <scope>NUCLEOTIDE SEQUENCE [LARGE SCALE GENOMIC DNA]</scope>
    <source>
        <strain evidence="3">CGMCC 1.3704</strain>
    </source>
</reference>
<dbReference type="PANTHER" id="PTHR30015:SF6">
    <property type="entry name" value="SLL1429 PROTEIN"/>
    <property type="match status" value="1"/>
</dbReference>
<dbReference type="InterPro" id="IPR011335">
    <property type="entry name" value="Restrct_endonuc-II-like"/>
</dbReference>
<sequence length="159" mass="18229">MEVFVLFILIASVYVLIKAKKREKERLRKLRSAAIAEVDNMSGIMFEEYLKALLKSRGYKVRMTLSSGDFGADLILDDNLNTIVVQSKRYAKKVGVGAVQEVVSAKSYYQADECWVITNNYFTKPAQKLAKVNNATLVDRYQLIDWIHEEENNTKKQLN</sequence>
<gene>
    <name evidence="2" type="ORF">SAMN04487936_102145</name>
</gene>
<dbReference type="PANTHER" id="PTHR30015">
    <property type="entry name" value="MRR RESTRICTION SYSTEM PROTEIN"/>
    <property type="match status" value="1"/>
</dbReference>
<evidence type="ECO:0000259" key="1">
    <source>
        <dbReference type="Pfam" id="PF04471"/>
    </source>
</evidence>
<accession>A0A1I3R995</accession>
<dbReference type="RefSeq" id="WP_075035250.1">
    <property type="nucleotide sequence ID" value="NZ_FOSB01000002.1"/>
</dbReference>
<feature type="domain" description="Restriction endonuclease type IV Mrr" evidence="1">
    <location>
        <begin position="39"/>
        <end position="147"/>
    </location>
</feature>